<sequence>MNILICASGNSGRVSPFVLEQAESLKKLGIKVDLFLIKGRCIGGYLKNYFHLIKQLNSKKYNLIHAHYGFTGLLATFQWKVPVIITFHGSDINKATNYPISFFASRLSDQNIFVHPSQPHKLKIYHKNNFIIPCGVDLSTFYPTDKNSARTKLNWDQSKT</sequence>
<organism evidence="2">
    <name type="scientific">marine metagenome</name>
    <dbReference type="NCBI Taxonomy" id="408172"/>
    <lineage>
        <taxon>unclassified sequences</taxon>
        <taxon>metagenomes</taxon>
        <taxon>ecological metagenomes</taxon>
    </lineage>
</organism>
<accession>A0A383BRN0</accession>
<feature type="non-terminal residue" evidence="2">
    <location>
        <position position="160"/>
    </location>
</feature>
<gene>
    <name evidence="2" type="ORF">METZ01_LOCUS475365</name>
</gene>
<dbReference type="SUPFAM" id="SSF53756">
    <property type="entry name" value="UDP-Glycosyltransferase/glycogen phosphorylase"/>
    <property type="match status" value="1"/>
</dbReference>
<evidence type="ECO:0000313" key="2">
    <source>
        <dbReference type="EMBL" id="SVE22511.1"/>
    </source>
</evidence>
<reference evidence="2" key="1">
    <citation type="submission" date="2018-05" db="EMBL/GenBank/DDBJ databases">
        <authorList>
            <person name="Lanie J.A."/>
            <person name="Ng W.-L."/>
            <person name="Kazmierczak K.M."/>
            <person name="Andrzejewski T.M."/>
            <person name="Davidsen T.M."/>
            <person name="Wayne K.J."/>
            <person name="Tettelin H."/>
            <person name="Glass J.I."/>
            <person name="Rusch D."/>
            <person name="Podicherti R."/>
            <person name="Tsui H.-C.T."/>
            <person name="Winkler M.E."/>
        </authorList>
    </citation>
    <scope>NUCLEOTIDE SEQUENCE</scope>
</reference>
<dbReference type="Pfam" id="PF13439">
    <property type="entry name" value="Glyco_transf_4"/>
    <property type="match status" value="1"/>
</dbReference>
<dbReference type="Gene3D" id="3.40.50.2000">
    <property type="entry name" value="Glycogen Phosphorylase B"/>
    <property type="match status" value="1"/>
</dbReference>
<proteinExistence type="predicted"/>
<dbReference type="AlphaFoldDB" id="A0A383BRN0"/>
<protein>
    <recommendedName>
        <fullName evidence="1">Glycosyltransferase subfamily 4-like N-terminal domain-containing protein</fullName>
    </recommendedName>
</protein>
<name>A0A383BRN0_9ZZZZ</name>
<feature type="domain" description="Glycosyltransferase subfamily 4-like N-terminal" evidence="1">
    <location>
        <begin position="44"/>
        <end position="139"/>
    </location>
</feature>
<evidence type="ECO:0000259" key="1">
    <source>
        <dbReference type="Pfam" id="PF13439"/>
    </source>
</evidence>
<dbReference type="EMBL" id="UINC01202620">
    <property type="protein sequence ID" value="SVE22511.1"/>
    <property type="molecule type" value="Genomic_DNA"/>
</dbReference>
<dbReference type="InterPro" id="IPR028098">
    <property type="entry name" value="Glyco_trans_4-like_N"/>
</dbReference>